<reference evidence="5 6" key="1">
    <citation type="journal article" date="2018" name="BMC Genomics">
        <title>The genome of Naegleria lovaniensis, the basis for a comparative approach to unravel pathogenicity factors of the human pathogenic amoeba N. fowleri.</title>
        <authorList>
            <person name="Liechti N."/>
            <person name="Schurch N."/>
            <person name="Bruggmann R."/>
            <person name="Wittwer M."/>
        </authorList>
    </citation>
    <scope>NUCLEOTIDE SEQUENCE [LARGE SCALE GENOMIC DNA]</scope>
    <source>
        <strain evidence="5 6">ATCC 30569</strain>
    </source>
</reference>
<feature type="region of interest" description="Disordered" evidence="2">
    <location>
        <begin position="1"/>
        <end position="71"/>
    </location>
</feature>
<feature type="compositionally biased region" description="Polar residues" evidence="2">
    <location>
        <begin position="665"/>
        <end position="677"/>
    </location>
</feature>
<evidence type="ECO:0000259" key="4">
    <source>
        <dbReference type="Pfam" id="PF12323"/>
    </source>
</evidence>
<dbReference type="InterPro" id="IPR016024">
    <property type="entry name" value="ARM-type_fold"/>
</dbReference>
<feature type="compositionally biased region" description="Basic and acidic residues" evidence="2">
    <location>
        <begin position="47"/>
        <end position="65"/>
    </location>
</feature>
<dbReference type="Proteomes" id="UP000816034">
    <property type="component" value="Unassembled WGS sequence"/>
</dbReference>
<keyword evidence="6" id="KW-1185">Reference proteome</keyword>
<dbReference type="Pfam" id="PF03914">
    <property type="entry name" value="CBF"/>
    <property type="match status" value="1"/>
</dbReference>
<feature type="domain" description="CCAAT-binding factor" evidence="3">
    <location>
        <begin position="467"/>
        <end position="716"/>
    </location>
</feature>
<feature type="compositionally biased region" description="Basic and acidic residues" evidence="2">
    <location>
        <begin position="654"/>
        <end position="663"/>
    </location>
</feature>
<evidence type="ECO:0008006" key="7">
    <source>
        <dbReference type="Google" id="ProtNLM"/>
    </source>
</evidence>
<dbReference type="GO" id="GO:0005634">
    <property type="term" value="C:nucleus"/>
    <property type="evidence" value="ECO:0007669"/>
    <property type="project" value="UniProtKB-ARBA"/>
</dbReference>
<dbReference type="InterPro" id="IPR040155">
    <property type="entry name" value="CEBPZ/Mak21-like"/>
</dbReference>
<evidence type="ECO:0000259" key="3">
    <source>
        <dbReference type="Pfam" id="PF03914"/>
    </source>
</evidence>
<dbReference type="GeneID" id="68101979"/>
<sequence>MSKNKERTATKKSSEEAGSSVKPEDLFATGTSSDSNDEINDGLVMDESIRKEEEHENNETTKNSEPDWSVQLRKEEQKLKQLIADSNCEMDESKTLTVLQIQELYSIAKKEHQQAQTNQDSDEGEQFEKEFVEKGTIMDKIAALSLLVQQKPIYRLHYIDELVKICHHPKNHRAAELAVKTCTDLFQNLLLTTRPLLNFKEREENGSSISSISMSSIYQATHHFERLNNKKKKKENMQQVGLVLASWYFEELLKKKYQSFINDVLAENIKEKANSLDVVVIRTMRNIRDLIKRSPERRDTLLTLLITKFADPKNSINARALYYLTALVNSRVENNPHYVPSLDKMYLCKGVCEFLLNAKMDPSKRAFAASFLTNMTYTPDHDNHIAEFVLKSCVDVLKKEYGDLISTQKKKKKEEKKHTQLTNSSFLGSLLSGMFKSLKHCRTAFIADAETLDLLFKIARITPLVTSVNACKLIYAIAFISNDEKVLTRFYTLLYDKLLDEGHTGSKVQTLLLVVYETVREDINIKRVGAFCKRLLQSCFTCYNPGYTAAVLMVIDQILKVKPGIYLSMLQQKNFLTKDSNAKSRNESAEEDDEEEAFQDIDDEDTMKQEEEKPKETIVLSKDNSVKIVDNEIVIEGFTNNNKKSTTTSSTTSSKDKQDEKKKTIPSQKARGTNPFTEFSEYDPTTPKPEAANALSSGLWELDLIKHHFHPSVCEFVDSLVSRSGQPLYKGNPIIDFSTTAFIDKLMFKPFSKKAMKEKGSGLFSKSKSALAAEKLIRGTSTINSKEFAELPEELVKSDERFFHKFMVEKFKRKDEVEKERESREERRKEAKAREEEFLNAMDEDFGSDNDPFDELDDDAVMDLLEQAEENAEEDEIVPAGSKGDSGYGFDVTSVSEKPSQDEVAELLEEDEDELLEQEKQELKEEKNPSSKKRKQKPVATKSGHHQPQISDKLWACSRDSFHEFNQYNNKGCTDGWFNFSQFTVIESQPVFDVPLNVHHSITENVAFDNSKKPPQLKKAKKNQKVAQKFQADKSLKIRLYPNEQERTTLNQWMGTARWIYNKCLEFTNKSKGVKKNKKNFRTFVVNNDNYQTENQWVVNTPYDVRDAAAIELLTAFNTNFEKKKAGTIDKFMIHFRRKKDRKDHFILHCKHWKSKKGQYSFIRNIKSAEPLPEELQYDSIIIKNKLNHYYLCIPQVLDIRGENQAPQHSGQVVALDPGVRTFQTTFDLNGYSTKWGSGGA</sequence>
<feature type="compositionally biased region" description="Low complexity" evidence="2">
    <location>
        <begin position="641"/>
        <end position="653"/>
    </location>
</feature>
<evidence type="ECO:0000313" key="5">
    <source>
        <dbReference type="EMBL" id="KAG2392948.1"/>
    </source>
</evidence>
<organism evidence="5 6">
    <name type="scientific">Naegleria lovaniensis</name>
    <name type="common">Amoeba</name>
    <dbReference type="NCBI Taxonomy" id="51637"/>
    <lineage>
        <taxon>Eukaryota</taxon>
        <taxon>Discoba</taxon>
        <taxon>Heterolobosea</taxon>
        <taxon>Tetramitia</taxon>
        <taxon>Eutetramitia</taxon>
        <taxon>Vahlkampfiidae</taxon>
        <taxon>Naegleria</taxon>
    </lineage>
</organism>
<evidence type="ECO:0000313" key="6">
    <source>
        <dbReference type="Proteomes" id="UP000816034"/>
    </source>
</evidence>
<dbReference type="RefSeq" id="XP_044554842.1">
    <property type="nucleotide sequence ID" value="XM_044699722.1"/>
</dbReference>
<dbReference type="InterPro" id="IPR005612">
    <property type="entry name" value="CCAAT-binding_factor"/>
</dbReference>
<feature type="region of interest" description="Disordered" evidence="2">
    <location>
        <begin position="870"/>
        <end position="905"/>
    </location>
</feature>
<dbReference type="InterPro" id="IPR021027">
    <property type="entry name" value="Transposase_put_HTH"/>
</dbReference>
<name>A0AA88KP95_NAELO</name>
<feature type="compositionally biased region" description="Basic and acidic residues" evidence="2">
    <location>
        <begin position="918"/>
        <end position="929"/>
    </location>
</feature>
<evidence type="ECO:0000256" key="2">
    <source>
        <dbReference type="SAM" id="MobiDB-lite"/>
    </source>
</evidence>
<feature type="compositionally biased region" description="Acidic residues" evidence="2">
    <location>
        <begin position="842"/>
        <end position="856"/>
    </location>
</feature>
<accession>A0AA88KP95</accession>
<comment type="caution">
    <text evidence="5">The sequence shown here is derived from an EMBL/GenBank/DDBJ whole genome shotgun (WGS) entry which is preliminary data.</text>
</comment>
<feature type="domain" description="Transposase putative helix-turn-helix" evidence="4">
    <location>
        <begin position="1034"/>
        <end position="1067"/>
    </location>
</feature>
<dbReference type="PANTHER" id="PTHR12048">
    <property type="entry name" value="CCAAT-BINDING FACTOR-RELATED"/>
    <property type="match status" value="1"/>
</dbReference>
<dbReference type="EMBL" id="PYSW02000003">
    <property type="protein sequence ID" value="KAG2392948.1"/>
    <property type="molecule type" value="Genomic_DNA"/>
</dbReference>
<comment type="similarity">
    <text evidence="1">Belongs to the CBF/MAK21 family.</text>
</comment>
<gene>
    <name evidence="5" type="ORF">C9374_009525</name>
</gene>
<feature type="compositionally biased region" description="Acidic residues" evidence="2">
    <location>
        <begin position="589"/>
        <end position="605"/>
    </location>
</feature>
<proteinExistence type="inferred from homology"/>
<feature type="compositionally biased region" description="Basic and acidic residues" evidence="2">
    <location>
        <begin position="1"/>
        <end position="15"/>
    </location>
</feature>
<evidence type="ECO:0000256" key="1">
    <source>
        <dbReference type="ARBA" id="ARBA00007797"/>
    </source>
</evidence>
<feature type="region of interest" description="Disordered" evidence="2">
    <location>
        <begin position="817"/>
        <end position="856"/>
    </location>
</feature>
<dbReference type="SUPFAM" id="SSF48371">
    <property type="entry name" value="ARM repeat"/>
    <property type="match status" value="1"/>
</dbReference>
<feature type="region of interest" description="Disordered" evidence="2">
    <location>
        <begin position="918"/>
        <end position="951"/>
    </location>
</feature>
<feature type="compositionally biased region" description="Basic and acidic residues" evidence="2">
    <location>
        <begin position="606"/>
        <end position="616"/>
    </location>
</feature>
<dbReference type="PANTHER" id="PTHR12048:SF0">
    <property type="entry name" value="CCAAT_ENHANCER-BINDING PROTEIN ZETA"/>
    <property type="match status" value="1"/>
</dbReference>
<feature type="region of interest" description="Disordered" evidence="2">
    <location>
        <begin position="641"/>
        <end position="690"/>
    </location>
</feature>
<feature type="region of interest" description="Disordered" evidence="2">
    <location>
        <begin position="579"/>
        <end position="618"/>
    </location>
</feature>
<dbReference type="Pfam" id="PF12323">
    <property type="entry name" value="HTH_OrfB_IS605"/>
    <property type="match status" value="1"/>
</dbReference>
<dbReference type="AlphaFoldDB" id="A0AA88KP95"/>
<feature type="compositionally biased region" description="Basic and acidic residues" evidence="2">
    <location>
        <begin position="817"/>
        <end position="837"/>
    </location>
</feature>
<protein>
    <recommendedName>
        <fullName evidence="7">CCAAT-binding factor domain-containing protein</fullName>
    </recommendedName>
</protein>